<feature type="domain" description="C2H2-type" evidence="3">
    <location>
        <begin position="82"/>
        <end position="103"/>
    </location>
</feature>
<reference evidence="4 5" key="2">
    <citation type="journal article" date="2011" name="PLoS Genet.">
        <title>Caenorhabditis briggsae recombinant inbred line genotypes reveal inter-strain incompatibility and the evolution of recombination.</title>
        <authorList>
            <person name="Ross J.A."/>
            <person name="Koboldt D.C."/>
            <person name="Staisch J.E."/>
            <person name="Chamberlin H.M."/>
            <person name="Gupta B.P."/>
            <person name="Miller R.D."/>
            <person name="Baird S.E."/>
            <person name="Haag E.S."/>
        </authorList>
    </citation>
    <scope>NUCLEOTIDE SEQUENCE [LARGE SCALE GENOMIC DNA]</scope>
    <source>
        <strain evidence="4 5">AF16</strain>
    </source>
</reference>
<dbReference type="eggNOG" id="ENOG502RAYU">
    <property type="taxonomic scope" value="Eukaryota"/>
</dbReference>
<evidence type="ECO:0000256" key="1">
    <source>
        <dbReference type="SAM" id="MobiDB-lite"/>
    </source>
</evidence>
<feature type="region of interest" description="Disordered" evidence="1">
    <location>
        <begin position="181"/>
        <end position="209"/>
    </location>
</feature>
<name>A8XVR4_CAEBR</name>
<keyword evidence="5" id="KW-1185">Reference proteome</keyword>
<feature type="transmembrane region" description="Helical" evidence="2">
    <location>
        <begin position="321"/>
        <end position="350"/>
    </location>
</feature>
<evidence type="ECO:0000313" key="5">
    <source>
        <dbReference type="Proteomes" id="UP000008549"/>
    </source>
</evidence>
<dbReference type="AlphaFoldDB" id="A8XVR4"/>
<dbReference type="GeneID" id="8588817"/>
<keyword evidence="2" id="KW-0812">Transmembrane</keyword>
<feature type="compositionally biased region" description="Polar residues" evidence="1">
    <location>
        <begin position="193"/>
        <end position="202"/>
    </location>
</feature>
<dbReference type="EMBL" id="HE601321">
    <property type="protein sequence ID" value="CAP36733.1"/>
    <property type="molecule type" value="Genomic_DNA"/>
</dbReference>
<dbReference type="HOGENOM" id="CLU_604441_0_0_1"/>
<evidence type="ECO:0000313" key="6">
    <source>
        <dbReference type="WormBase" id="CBG19496"/>
    </source>
</evidence>
<dbReference type="PANTHER" id="PTHR45830:SF4">
    <property type="entry name" value="G_PROTEIN_RECEP_F1_2 DOMAIN-CONTAINING PROTEIN"/>
    <property type="match status" value="1"/>
</dbReference>
<dbReference type="KEGG" id="cbr:CBG_19496"/>
<dbReference type="SMART" id="SM00355">
    <property type="entry name" value="ZnF_C2H2"/>
    <property type="match status" value="2"/>
</dbReference>
<dbReference type="WormBase" id="CBG19496">
    <property type="protein sequence ID" value="CBP40884"/>
    <property type="gene ID" value="WBGene00038704"/>
</dbReference>
<keyword evidence="2" id="KW-1133">Transmembrane helix</keyword>
<organism evidence="4 5">
    <name type="scientific">Caenorhabditis briggsae</name>
    <dbReference type="NCBI Taxonomy" id="6238"/>
    <lineage>
        <taxon>Eukaryota</taxon>
        <taxon>Metazoa</taxon>
        <taxon>Ecdysozoa</taxon>
        <taxon>Nematoda</taxon>
        <taxon>Chromadorea</taxon>
        <taxon>Rhabditida</taxon>
        <taxon>Rhabditina</taxon>
        <taxon>Rhabditomorpha</taxon>
        <taxon>Rhabditoidea</taxon>
        <taxon>Rhabditidae</taxon>
        <taxon>Peloderinae</taxon>
        <taxon>Caenorhabditis</taxon>
    </lineage>
</organism>
<accession>A8XVR4</accession>
<dbReference type="Pfam" id="PF10327">
    <property type="entry name" value="7TM_GPCR_Sri"/>
    <property type="match status" value="1"/>
</dbReference>
<dbReference type="InterPro" id="IPR019429">
    <property type="entry name" value="7TM_GPCR_serpentine_rcpt_Sri"/>
</dbReference>
<keyword evidence="2" id="KW-0472">Membrane</keyword>
<dbReference type="PANTHER" id="PTHR45830">
    <property type="entry name" value="SERPENTINE RECEPTOR, CLASS I"/>
    <property type="match status" value="1"/>
</dbReference>
<sequence>MDTTASMPSMIFTASSEAISEPVAKKQRFEENETTNDPLNLQNENFLQQMLQNFFPQSLNLPLMVPEMQTTPNKTANRKNYCDICKKQLCNKYFLRTHMFKMHGIVIDAPLTPKSTNKRLIDPTGDFESQQATQKCSECGYRSRSVENLLMHSIRHDKMNSMGAEDAEEFMKIIASHVEQATAESIDSENPNDSETSGSVSPAETHVVSSVDPIPKEAEQLEQTVLVQCSDGSLHSFRSGIQFSHATSSIISSNLPEYISGFSSLQNFVVYSVNYRLITMLALTFTGGLLCGIIFILLTLDMLKMLKDIQRKVSATSFRRYHIAVISLLAQFSTSFLLSVPLFIFLVLAASQIENSNWAAKVLVAVMPLYSPVNALVLVFTTPPYRNFVMSKSPKFSEVRNLRTGESLGNFFALIILTKKNGILVNCKKRSECSSYLTWEEYKSKLGDKDPDD</sequence>
<protein>
    <submittedName>
        <fullName evidence="4">Protein CBG19496</fullName>
    </submittedName>
</protein>
<dbReference type="PROSITE" id="PS00028">
    <property type="entry name" value="ZINC_FINGER_C2H2_1"/>
    <property type="match status" value="1"/>
</dbReference>
<dbReference type="InterPro" id="IPR013087">
    <property type="entry name" value="Znf_C2H2_type"/>
</dbReference>
<feature type="transmembrane region" description="Helical" evidence="2">
    <location>
        <begin position="277"/>
        <end position="300"/>
    </location>
</feature>
<evidence type="ECO:0000256" key="2">
    <source>
        <dbReference type="SAM" id="Phobius"/>
    </source>
</evidence>
<reference evidence="4 5" key="1">
    <citation type="journal article" date="2003" name="PLoS Biol.">
        <title>The genome sequence of Caenorhabditis briggsae: a platform for comparative genomics.</title>
        <authorList>
            <person name="Stein L.D."/>
            <person name="Bao Z."/>
            <person name="Blasiar D."/>
            <person name="Blumenthal T."/>
            <person name="Brent M.R."/>
            <person name="Chen N."/>
            <person name="Chinwalla A."/>
            <person name="Clarke L."/>
            <person name="Clee C."/>
            <person name="Coghlan A."/>
            <person name="Coulson A."/>
            <person name="D'Eustachio P."/>
            <person name="Fitch D.H."/>
            <person name="Fulton L.A."/>
            <person name="Fulton R.E."/>
            <person name="Griffiths-Jones S."/>
            <person name="Harris T.W."/>
            <person name="Hillier L.W."/>
            <person name="Kamath R."/>
            <person name="Kuwabara P.E."/>
            <person name="Mardis E.R."/>
            <person name="Marra M.A."/>
            <person name="Miner T.L."/>
            <person name="Minx P."/>
            <person name="Mullikin J.C."/>
            <person name="Plumb R.W."/>
            <person name="Rogers J."/>
            <person name="Schein J.E."/>
            <person name="Sohrmann M."/>
            <person name="Spieth J."/>
            <person name="Stajich J.E."/>
            <person name="Wei C."/>
            <person name="Willey D."/>
            <person name="Wilson R.K."/>
            <person name="Durbin R."/>
            <person name="Waterston R.H."/>
        </authorList>
    </citation>
    <scope>NUCLEOTIDE SEQUENCE [LARGE SCALE GENOMIC DNA]</scope>
    <source>
        <strain evidence="4 5">AF16</strain>
    </source>
</reference>
<dbReference type="RefSeq" id="XP_002646818.1">
    <property type="nucleotide sequence ID" value="XM_002646772.1"/>
</dbReference>
<evidence type="ECO:0000313" key="4">
    <source>
        <dbReference type="EMBL" id="CAP36733.1"/>
    </source>
</evidence>
<dbReference type="Proteomes" id="UP000008549">
    <property type="component" value="Unassembled WGS sequence"/>
</dbReference>
<gene>
    <name evidence="4 6" type="ORF">CBG19496</name>
    <name evidence="4" type="ORF">CBG_19496</name>
</gene>
<proteinExistence type="predicted"/>
<dbReference type="CTD" id="8588817"/>
<evidence type="ECO:0000259" key="3">
    <source>
        <dbReference type="PROSITE" id="PS00028"/>
    </source>
</evidence>
<feature type="transmembrane region" description="Helical" evidence="2">
    <location>
        <begin position="362"/>
        <end position="382"/>
    </location>
</feature>
<dbReference type="InParanoid" id="A8XVR4"/>